<sequence length="410" mass="45993">MTRPRVRKVIVHVGTPKTGTTYLQDVLFRNRQTLAKHGLCYPADRFDGHFLAALDLMRLPWGGLETEAVGAWDRLAAKVRACPGTAIISHEILATASRAQVGRALTSLGADQGVEVHVVLSVRDLVRQIPAEWQENVKHRSPLTFARFLERIRDPERKSRVGAWFWGVQEVPDILDRWGSDLPRDRVHIVTVPPQGSPQGLLWERFSTAFGLDGIDLDLTAERANPSLGVPETALLRRINRAANSVLDPADYRPLVRELLAHQTLSRRQKSPRLRLPPSEYPWVHELEQSWVEEIEKRGYDVIGDLADLVGAEPEPGPKRTNPDTPSERAVAGAAVDAIRALLLENARLRGGEARLADEVQQVREELDRAYLRPTFIARRKLVRGLETSGAGRRIMRLYRAARGRNSRSA</sequence>
<dbReference type="Proteomes" id="UP001500575">
    <property type="component" value="Unassembled WGS sequence"/>
</dbReference>
<accession>A0ABN2YUW0</accession>
<dbReference type="SUPFAM" id="SSF52540">
    <property type="entry name" value="P-loop containing nucleoside triphosphate hydrolases"/>
    <property type="match status" value="1"/>
</dbReference>
<evidence type="ECO:0008006" key="3">
    <source>
        <dbReference type="Google" id="ProtNLM"/>
    </source>
</evidence>
<dbReference type="RefSeq" id="WP_344305369.1">
    <property type="nucleotide sequence ID" value="NZ_BAAAQQ010000013.1"/>
</dbReference>
<evidence type="ECO:0000313" key="1">
    <source>
        <dbReference type="EMBL" id="GAA2132780.1"/>
    </source>
</evidence>
<name>A0ABN2YUW0_9ACTN</name>
<dbReference type="Gene3D" id="3.40.50.300">
    <property type="entry name" value="P-loop containing nucleotide triphosphate hydrolases"/>
    <property type="match status" value="1"/>
</dbReference>
<dbReference type="InterPro" id="IPR027417">
    <property type="entry name" value="P-loop_NTPase"/>
</dbReference>
<comment type="caution">
    <text evidence="1">The sequence shown here is derived from an EMBL/GenBank/DDBJ whole genome shotgun (WGS) entry which is preliminary data.</text>
</comment>
<reference evidence="1 2" key="1">
    <citation type="journal article" date="2019" name="Int. J. Syst. Evol. Microbiol.">
        <title>The Global Catalogue of Microorganisms (GCM) 10K type strain sequencing project: providing services to taxonomists for standard genome sequencing and annotation.</title>
        <authorList>
            <consortium name="The Broad Institute Genomics Platform"/>
            <consortium name="The Broad Institute Genome Sequencing Center for Infectious Disease"/>
            <person name="Wu L."/>
            <person name="Ma J."/>
        </authorList>
    </citation>
    <scope>NUCLEOTIDE SEQUENCE [LARGE SCALE GENOMIC DNA]</scope>
    <source>
        <strain evidence="1 2">JCM 16021</strain>
    </source>
</reference>
<gene>
    <name evidence="1" type="ORF">GCM10009843_37670</name>
</gene>
<organism evidence="1 2">
    <name type="scientific">Nocardioides bigeumensis</name>
    <dbReference type="NCBI Taxonomy" id="433657"/>
    <lineage>
        <taxon>Bacteria</taxon>
        <taxon>Bacillati</taxon>
        <taxon>Actinomycetota</taxon>
        <taxon>Actinomycetes</taxon>
        <taxon>Propionibacteriales</taxon>
        <taxon>Nocardioidaceae</taxon>
        <taxon>Nocardioides</taxon>
    </lineage>
</organism>
<proteinExistence type="predicted"/>
<evidence type="ECO:0000313" key="2">
    <source>
        <dbReference type="Proteomes" id="UP001500575"/>
    </source>
</evidence>
<protein>
    <recommendedName>
        <fullName evidence="3">Sulfotransferase family protein</fullName>
    </recommendedName>
</protein>
<keyword evidence="2" id="KW-1185">Reference proteome</keyword>
<dbReference type="EMBL" id="BAAAQQ010000013">
    <property type="protein sequence ID" value="GAA2132780.1"/>
    <property type="molecule type" value="Genomic_DNA"/>
</dbReference>